<organism evidence="1 2">
    <name type="scientific">Chryseobacterium salviniae</name>
    <dbReference type="NCBI Taxonomy" id="3101750"/>
    <lineage>
        <taxon>Bacteria</taxon>
        <taxon>Pseudomonadati</taxon>
        <taxon>Bacteroidota</taxon>
        <taxon>Flavobacteriia</taxon>
        <taxon>Flavobacteriales</taxon>
        <taxon>Weeksellaceae</taxon>
        <taxon>Chryseobacterium group</taxon>
        <taxon>Chryseobacterium</taxon>
    </lineage>
</organism>
<evidence type="ECO:0000313" key="1">
    <source>
        <dbReference type="EMBL" id="MEC3876297.1"/>
    </source>
</evidence>
<dbReference type="Proteomes" id="UP001348397">
    <property type="component" value="Unassembled WGS sequence"/>
</dbReference>
<sequence length="287" mass="32722">MYKKIFTLSLAGLLFFSCSETEIMDTNPTEEAQIKNDPNLTDLGLKITADKSSANIFEGVIFKLTQKNQSIYFGALADYLDILVFRISNTEGEKIIFQKFTNGNSGTISFNHNFYYPGNYTATIEGFKDGKKIYTDQTSVNVSDNNDFLAVNWNGFTATGTSIGYTNTLQKNMLVFYNGFENQHPFVTVTNTWDNMQGYSDSQIKQMDREYLYNYLVKYYSNPTYSEGNGNIDLKNIYNQNFKKSIKNDIPVNLWITAKNKIALMKQHSPTNPSLFYGYIITAEPNN</sequence>
<name>A0ABU6HV03_9FLAO</name>
<keyword evidence="2" id="KW-1185">Reference proteome</keyword>
<accession>A0ABU6HV03</accession>
<proteinExistence type="predicted"/>
<dbReference type="EMBL" id="JAYLAA010000039">
    <property type="protein sequence ID" value="MEC3876297.1"/>
    <property type="molecule type" value="Genomic_DNA"/>
</dbReference>
<dbReference type="PROSITE" id="PS51257">
    <property type="entry name" value="PROKAR_LIPOPROTEIN"/>
    <property type="match status" value="1"/>
</dbReference>
<evidence type="ECO:0000313" key="2">
    <source>
        <dbReference type="Proteomes" id="UP001348397"/>
    </source>
</evidence>
<protein>
    <submittedName>
        <fullName evidence="1">Uncharacterized protein</fullName>
    </submittedName>
</protein>
<dbReference type="RefSeq" id="WP_326321039.1">
    <property type="nucleotide sequence ID" value="NZ_JAYLAA010000039.1"/>
</dbReference>
<reference evidence="1 2" key="1">
    <citation type="submission" date="2024-01" db="EMBL/GenBank/DDBJ databases">
        <title>Chryseobacterium sp. T9W2-O.</title>
        <authorList>
            <person name="Maltman C."/>
        </authorList>
    </citation>
    <scope>NUCLEOTIDE SEQUENCE [LARGE SCALE GENOMIC DNA]</scope>
    <source>
        <strain evidence="1 2">T9W2-O</strain>
    </source>
</reference>
<gene>
    <name evidence="1" type="ORF">SOP96_11290</name>
</gene>
<comment type="caution">
    <text evidence="1">The sequence shown here is derived from an EMBL/GenBank/DDBJ whole genome shotgun (WGS) entry which is preliminary data.</text>
</comment>